<proteinExistence type="predicted"/>
<dbReference type="Proteomes" id="UP001165396">
    <property type="component" value="Unassembled WGS sequence"/>
</dbReference>
<evidence type="ECO:0000256" key="6">
    <source>
        <dbReference type="SAM" id="Phobius"/>
    </source>
</evidence>
<keyword evidence="2" id="KW-1003">Cell membrane</keyword>
<evidence type="ECO:0000313" key="7">
    <source>
        <dbReference type="EMBL" id="MCR8825407.1"/>
    </source>
</evidence>
<keyword evidence="4 6" id="KW-1133">Transmembrane helix</keyword>
<keyword evidence="3 6" id="KW-0812">Transmembrane</keyword>
<gene>
    <name evidence="7" type="ORF">NTA49_02540</name>
</gene>
<evidence type="ECO:0000256" key="4">
    <source>
        <dbReference type="ARBA" id="ARBA00022989"/>
    </source>
</evidence>
<evidence type="ECO:0000256" key="5">
    <source>
        <dbReference type="ARBA" id="ARBA00023136"/>
    </source>
</evidence>
<comment type="caution">
    <text evidence="7">The sequence shown here is derived from an EMBL/GenBank/DDBJ whole genome shotgun (WGS) entry which is preliminary data.</text>
</comment>
<keyword evidence="8" id="KW-1185">Reference proteome</keyword>
<accession>A0ABT1YX08</accession>
<protein>
    <submittedName>
        <fullName evidence="7">Cytochrome C oxidase subunit IV family protein</fullName>
    </submittedName>
</protein>
<keyword evidence="5 6" id="KW-0472">Membrane</keyword>
<evidence type="ECO:0000256" key="3">
    <source>
        <dbReference type="ARBA" id="ARBA00022692"/>
    </source>
</evidence>
<dbReference type="Pfam" id="PF03626">
    <property type="entry name" value="COX4_pro"/>
    <property type="match status" value="1"/>
</dbReference>
<reference evidence="7" key="1">
    <citation type="submission" date="2022-07" db="EMBL/GenBank/DDBJ databases">
        <title>Pseudosulfitobacter sp. strain AP-MA-4, whole genome sequence.</title>
        <authorList>
            <person name="Jiang Y."/>
        </authorList>
    </citation>
    <scope>NUCLEOTIDE SEQUENCE</scope>
    <source>
        <strain evidence="7">AP-MA-4</strain>
    </source>
</reference>
<dbReference type="InterPro" id="IPR005171">
    <property type="entry name" value="Cyt_c_oxidase_su4_prok"/>
</dbReference>
<name>A0ABT1YX08_9RHOB</name>
<evidence type="ECO:0000313" key="8">
    <source>
        <dbReference type="Proteomes" id="UP001165396"/>
    </source>
</evidence>
<evidence type="ECO:0000256" key="2">
    <source>
        <dbReference type="ARBA" id="ARBA00022475"/>
    </source>
</evidence>
<feature type="transmembrane region" description="Helical" evidence="6">
    <location>
        <begin position="29"/>
        <end position="48"/>
    </location>
</feature>
<dbReference type="EMBL" id="JANKJG010000001">
    <property type="protein sequence ID" value="MCR8825407.1"/>
    <property type="molecule type" value="Genomic_DNA"/>
</dbReference>
<evidence type="ECO:0000256" key="1">
    <source>
        <dbReference type="ARBA" id="ARBA00004651"/>
    </source>
</evidence>
<organism evidence="7 8">
    <name type="scientific">Pseudosulfitobacter koreensis</name>
    <dbReference type="NCBI Taxonomy" id="2968472"/>
    <lineage>
        <taxon>Bacteria</taxon>
        <taxon>Pseudomonadati</taxon>
        <taxon>Pseudomonadota</taxon>
        <taxon>Alphaproteobacteria</taxon>
        <taxon>Rhodobacterales</taxon>
        <taxon>Roseobacteraceae</taxon>
        <taxon>Pseudosulfitobacter</taxon>
    </lineage>
</organism>
<sequence length="89" mass="9824">MKGFLVSLVLTLITFGVVAFDIADRITVLVTLGLTALLQIAAQFRWFLHIRLRGQARDDLQLILFTALILGLMGGGTIFILANLDARMH</sequence>
<dbReference type="RefSeq" id="WP_258293077.1">
    <property type="nucleotide sequence ID" value="NZ_JANKJG010000001.1"/>
</dbReference>
<comment type="subcellular location">
    <subcellularLocation>
        <location evidence="1">Cell membrane</location>
        <topology evidence="1">Multi-pass membrane protein</topology>
    </subcellularLocation>
</comment>
<feature type="transmembrane region" description="Helical" evidence="6">
    <location>
        <begin position="60"/>
        <end position="82"/>
    </location>
</feature>